<evidence type="ECO:0000313" key="2">
    <source>
        <dbReference type="EMBL" id="CAK0872040.1"/>
    </source>
</evidence>
<organism evidence="2 3">
    <name type="scientific">Prorocentrum cordatum</name>
    <dbReference type="NCBI Taxonomy" id="2364126"/>
    <lineage>
        <taxon>Eukaryota</taxon>
        <taxon>Sar</taxon>
        <taxon>Alveolata</taxon>
        <taxon>Dinophyceae</taxon>
        <taxon>Prorocentrales</taxon>
        <taxon>Prorocentraceae</taxon>
        <taxon>Prorocentrum</taxon>
    </lineage>
</organism>
<evidence type="ECO:0000313" key="3">
    <source>
        <dbReference type="Proteomes" id="UP001189429"/>
    </source>
</evidence>
<evidence type="ECO:0000256" key="1">
    <source>
        <dbReference type="SAM" id="MobiDB-lite"/>
    </source>
</evidence>
<dbReference type="Proteomes" id="UP001189429">
    <property type="component" value="Unassembled WGS sequence"/>
</dbReference>
<comment type="caution">
    <text evidence="2">The sequence shown here is derived from an EMBL/GenBank/DDBJ whole genome shotgun (WGS) entry which is preliminary data.</text>
</comment>
<gene>
    <name evidence="2" type="ORF">PCOR1329_LOCUS57628</name>
</gene>
<proteinExistence type="predicted"/>
<evidence type="ECO:0008006" key="4">
    <source>
        <dbReference type="Google" id="ProtNLM"/>
    </source>
</evidence>
<name>A0ABN9VFU8_9DINO</name>
<sequence>MTTLQALLGGAIDQKLVWDRGFTPQGGALLGAALYCALLPGELWYVLCAFAGVGTAADFLAAWAHGSPSARPKGAARPPKAKAPPGAGPRAQVEESSRGGPSRRWPAPGTAPGRARRGAQRPARLSPHGVAREGLPAGAARRPRAS</sequence>
<dbReference type="EMBL" id="CAUYUJ010017126">
    <property type="protein sequence ID" value="CAK0872040.1"/>
    <property type="molecule type" value="Genomic_DNA"/>
</dbReference>
<feature type="compositionally biased region" description="Low complexity" evidence="1">
    <location>
        <begin position="67"/>
        <end position="91"/>
    </location>
</feature>
<keyword evidence="3" id="KW-1185">Reference proteome</keyword>
<feature type="compositionally biased region" description="Low complexity" evidence="1">
    <location>
        <begin position="103"/>
        <end position="113"/>
    </location>
</feature>
<protein>
    <recommendedName>
        <fullName evidence="4">Phosphatidate cytidylyltransferase</fullName>
    </recommendedName>
</protein>
<accession>A0ABN9VFU8</accession>
<feature type="region of interest" description="Disordered" evidence="1">
    <location>
        <begin position="66"/>
        <end position="146"/>
    </location>
</feature>
<reference evidence="2" key="1">
    <citation type="submission" date="2023-10" db="EMBL/GenBank/DDBJ databases">
        <authorList>
            <person name="Chen Y."/>
            <person name="Shah S."/>
            <person name="Dougan E. K."/>
            <person name="Thang M."/>
            <person name="Chan C."/>
        </authorList>
    </citation>
    <scope>NUCLEOTIDE SEQUENCE [LARGE SCALE GENOMIC DNA]</scope>
</reference>